<evidence type="ECO:0000313" key="3">
    <source>
        <dbReference type="EMBL" id="KAJ3579994.1"/>
    </source>
</evidence>
<accession>A0A9W8NNR1</accession>
<dbReference type="PROSITE" id="PS50835">
    <property type="entry name" value="IG_LIKE"/>
    <property type="match status" value="1"/>
</dbReference>
<protein>
    <recommendedName>
        <fullName evidence="2">Ig-like domain-containing protein</fullName>
    </recommendedName>
</protein>
<feature type="region of interest" description="Disordered" evidence="1">
    <location>
        <begin position="649"/>
        <end position="680"/>
    </location>
</feature>
<reference evidence="3" key="1">
    <citation type="submission" date="2022-07" db="EMBL/GenBank/DDBJ databases">
        <title>Genome Sequence of Xylaria arbuscula.</title>
        <authorList>
            <person name="Buettner E."/>
        </authorList>
    </citation>
    <scope>NUCLEOTIDE SEQUENCE</scope>
    <source>
        <strain evidence="3">VT107</strain>
    </source>
</reference>
<proteinExistence type="predicted"/>
<keyword evidence="4" id="KW-1185">Reference proteome</keyword>
<feature type="domain" description="Ig-like" evidence="2">
    <location>
        <begin position="264"/>
        <end position="306"/>
    </location>
</feature>
<dbReference type="Proteomes" id="UP001148614">
    <property type="component" value="Unassembled WGS sequence"/>
</dbReference>
<dbReference type="VEuPathDB" id="FungiDB:F4678DRAFT_454949"/>
<sequence>MADLPMLGRLQASLAQATNEVTVAAANLNFDFCLVKYEAPKEYQPLGQLLSSRRKQDAELGKSHVTARRLAALFERPVPGDAQSNRREYSSSIFEAFSGVDATSIWAAATSSRDSKNNAMHVHLLACILTVWEPAEAVSIWVELVQERRRKIAKDLEDGSALPFSMAAAAAQQEITRAQLAEWDASARSWMQTANTTMVKKQTQLKLILGNLSLPVGKSNAVYGSVTEVWLASLLLMERLLSGMPQEVQNGSALLGLTTWHIYPDIVVFGSQTVEIRSADTLVPNGGVLSLGCTSSTTPPDSGIAWSLSLAHLRHYGHPDAATRQLVQETLQDNSNSMFLWASLIFGELNRCHLRNEIVQTLHQVPRDLDREYHRLFMYLQHRFGGTRHSPSLPMKRAKCLLSWIIAAPEPLTYEELRCAFAISQCPDEEYEQYMLSQNDIMDTCGDFIRFTDGHCHITHASLIEFLTRPIELWQYEDGAIEYFCIDTLTSQSLMLSKCTRYFQHIDLGYPLVSASKAMSLINTPIFSCAIKFAIIYFMNIFGSGHGEETREYLHSFMRTPQFCSLLEYMTFILQDNGVTTPAQQAHIMGFFLWTIIDYGGTDELKLLPLKASMEDELNRRYMVLGRQDDRSCAWKSIIDLDFSSEGVSTTDSEHEVETSERATNEELIPSNHIEQPNLPPEVENRRVTNHAAILEALCAQKLASFLNDRDEPETKQCLLERSRRIMTNLPLSAHMQPWYCITLFMLAECFLTQGKFSEAHESISELQRYLCKLTNGHHNTRLGKMIYHSPFGEDWKATVLAISAYHYAYCETADLSANALSILNSNMELFENPSRRRRYSSIIAYDARARAIFRSWEDANGESTGDLNRGFEEDNQTLLRLISFPNSTEYVELQWSTLEKLCCLYTKQHRHRRVIEMISQIPADFPHLGGHSRHIAVVASTTIMLGEVETGRRILGRGASTMRDQEARVPLPKAKHLSNILTVLIKTRPVLEYWELVSEFIRPFRPGRVSARRERRHWYGCYQGASAHPAPCIRELWDIFYIRYLTLIIQDDYLGGRERDIGSGPKIFYRNILAFQNFSLRYMQRKNCEAVAAISRYLISYALRITETNSFPWALYCTAWFLHSADRGEEALATFRYLLSWTKKFASATPSHWYYRQCGNACSYIGRDRYRNNPSLAVDFLTLAVANFTRAKDAGRESIGDDLPLSERDHDKISRRLSACQSKLKSLGVSLISLVPPISPRLGHILRPKDRPPKHQSCPDLRAKYFNAGLSYRDTYNLWRKESSVRPSDIDNYVPTPGVS</sequence>
<evidence type="ECO:0000259" key="2">
    <source>
        <dbReference type="PROSITE" id="PS50835"/>
    </source>
</evidence>
<organism evidence="3 4">
    <name type="scientific">Xylaria arbuscula</name>
    <dbReference type="NCBI Taxonomy" id="114810"/>
    <lineage>
        <taxon>Eukaryota</taxon>
        <taxon>Fungi</taxon>
        <taxon>Dikarya</taxon>
        <taxon>Ascomycota</taxon>
        <taxon>Pezizomycotina</taxon>
        <taxon>Sordariomycetes</taxon>
        <taxon>Xylariomycetidae</taxon>
        <taxon>Xylariales</taxon>
        <taxon>Xylariaceae</taxon>
        <taxon>Xylaria</taxon>
    </lineage>
</organism>
<gene>
    <name evidence="3" type="ORF">NPX13_g572</name>
</gene>
<dbReference type="VEuPathDB" id="FungiDB:F4678DRAFT_59314"/>
<evidence type="ECO:0000313" key="4">
    <source>
        <dbReference type="Proteomes" id="UP001148614"/>
    </source>
</evidence>
<dbReference type="PANTHER" id="PTHR10039">
    <property type="entry name" value="AMELOGENIN"/>
    <property type="match status" value="1"/>
</dbReference>
<name>A0A9W8NNR1_9PEZI</name>
<comment type="caution">
    <text evidence="3">The sequence shown here is derived from an EMBL/GenBank/DDBJ whole genome shotgun (WGS) entry which is preliminary data.</text>
</comment>
<evidence type="ECO:0000256" key="1">
    <source>
        <dbReference type="SAM" id="MobiDB-lite"/>
    </source>
</evidence>
<feature type="compositionally biased region" description="Basic and acidic residues" evidence="1">
    <location>
        <begin position="652"/>
        <end position="665"/>
    </location>
</feature>
<dbReference type="EMBL" id="JANPWZ010000038">
    <property type="protein sequence ID" value="KAJ3579994.1"/>
    <property type="molecule type" value="Genomic_DNA"/>
</dbReference>
<dbReference type="InterPro" id="IPR007110">
    <property type="entry name" value="Ig-like_dom"/>
</dbReference>